<reference evidence="1" key="1">
    <citation type="submission" date="2013-07" db="EMBL/GenBank/DDBJ databases">
        <title>The genome of an arbuscular mycorrhizal fungus provides insights into the evolution of the oldest plant symbiosis.</title>
        <authorList>
            <consortium name="DOE Joint Genome Institute"/>
            <person name="Tisserant E."/>
            <person name="Malbreil M."/>
            <person name="Kuo A."/>
            <person name="Kohler A."/>
            <person name="Symeonidi A."/>
            <person name="Balestrini R."/>
            <person name="Charron P."/>
            <person name="Duensing N."/>
            <person name="Frei-dit-Frey N."/>
            <person name="Gianinazzi-Pearson V."/>
            <person name="Gilbert B."/>
            <person name="Handa Y."/>
            <person name="Hijri M."/>
            <person name="Kaul R."/>
            <person name="Kawaguchi M."/>
            <person name="Krajinski F."/>
            <person name="Lammers P."/>
            <person name="Lapierre D."/>
            <person name="Masclaux F.G."/>
            <person name="Murat C."/>
            <person name="Morin E."/>
            <person name="Ndikumana S."/>
            <person name="Pagni M."/>
            <person name="Petitpierre D."/>
            <person name="Requena N."/>
            <person name="Rosikiewicz P."/>
            <person name="Riley R."/>
            <person name="Saito K."/>
            <person name="San Clemente H."/>
            <person name="Shapiro H."/>
            <person name="van Tuinen D."/>
            <person name="Becard G."/>
            <person name="Bonfante P."/>
            <person name="Paszkowski U."/>
            <person name="Shachar-Hill Y."/>
            <person name="Young J.P."/>
            <person name="Sanders I.R."/>
            <person name="Henrissat B."/>
            <person name="Rensing S.A."/>
            <person name="Grigoriev I.V."/>
            <person name="Corradi N."/>
            <person name="Roux C."/>
            <person name="Martin F."/>
        </authorList>
    </citation>
    <scope>NUCLEOTIDE SEQUENCE</scope>
    <source>
        <strain evidence="1">DAOM 197198</strain>
    </source>
</reference>
<proteinExistence type="predicted"/>
<dbReference type="HOGENOM" id="CLU_2098117_0_0_1"/>
<protein>
    <submittedName>
        <fullName evidence="1">Uncharacterized protein</fullName>
    </submittedName>
</protein>
<organism evidence="1">
    <name type="scientific">Rhizophagus irregularis (strain DAOM 181602 / DAOM 197198 / MUCL 43194)</name>
    <name type="common">Arbuscular mycorrhizal fungus</name>
    <name type="synonym">Glomus intraradices</name>
    <dbReference type="NCBI Taxonomy" id="747089"/>
    <lineage>
        <taxon>Eukaryota</taxon>
        <taxon>Fungi</taxon>
        <taxon>Fungi incertae sedis</taxon>
        <taxon>Mucoromycota</taxon>
        <taxon>Glomeromycotina</taxon>
        <taxon>Glomeromycetes</taxon>
        <taxon>Glomerales</taxon>
        <taxon>Glomeraceae</taxon>
        <taxon>Rhizophagus</taxon>
    </lineage>
</organism>
<dbReference type="EMBL" id="KI291623">
    <property type="protein sequence ID" value="ESA06443.1"/>
    <property type="molecule type" value="Genomic_DNA"/>
</dbReference>
<gene>
    <name evidence="1" type="ORF">GLOINDRAFT_99279</name>
</gene>
<evidence type="ECO:0000313" key="1">
    <source>
        <dbReference type="EMBL" id="ESA06443.1"/>
    </source>
</evidence>
<sequence>MVGSRINKFDDLNPLNSIRVNNPVVQYNILLSPAAIVDAFKEGKLRDEWKGSKIFLSGRSQFLVNLKLHVFPFTAEGENFAMTSVLYFGKLSEILLKNKNKKQSNVQIENKDEIDY</sequence>
<dbReference type="AlphaFoldDB" id="U9TJF5"/>
<name>U9TJF5_RHIID</name>
<accession>U9TJF5</accession>